<dbReference type="GO" id="GO:0009328">
    <property type="term" value="C:phenylalanine-tRNA ligase complex"/>
    <property type="evidence" value="ECO:0007669"/>
    <property type="project" value="TreeGrafter"/>
</dbReference>
<evidence type="ECO:0000256" key="6">
    <source>
        <dbReference type="ARBA" id="ARBA00022598"/>
    </source>
</evidence>
<evidence type="ECO:0000256" key="14">
    <source>
        <dbReference type="ARBA" id="ARBA00049255"/>
    </source>
</evidence>
<feature type="binding site" evidence="15">
    <location>
        <position position="470"/>
    </location>
    <ligand>
        <name>Mg(2+)</name>
        <dbReference type="ChEBI" id="CHEBI:18420"/>
        <note>shared with alpha subunit</note>
    </ligand>
</feature>
<dbReference type="SUPFAM" id="SSF54991">
    <property type="entry name" value="Anticodon-binding domain of PheRS"/>
    <property type="match status" value="1"/>
</dbReference>
<comment type="subcellular location">
    <subcellularLocation>
        <location evidence="1 15">Cytoplasm</location>
    </subcellularLocation>
</comment>
<dbReference type="Gene3D" id="3.50.40.10">
    <property type="entry name" value="Phenylalanyl-trna Synthetase, Chain B, domain 3"/>
    <property type="match status" value="1"/>
</dbReference>
<feature type="binding site" evidence="15">
    <location>
        <position position="471"/>
    </location>
    <ligand>
        <name>Mg(2+)</name>
        <dbReference type="ChEBI" id="CHEBI:18420"/>
        <note>shared with alpha subunit</note>
    </ligand>
</feature>
<dbReference type="CDD" id="cd00769">
    <property type="entry name" value="PheRS_beta_core"/>
    <property type="match status" value="1"/>
</dbReference>
<organism evidence="20 21">
    <name type="scientific">Levilactobacillus bambusae</name>
    <dbReference type="NCBI Taxonomy" id="2024736"/>
    <lineage>
        <taxon>Bacteria</taxon>
        <taxon>Bacillati</taxon>
        <taxon>Bacillota</taxon>
        <taxon>Bacilli</taxon>
        <taxon>Lactobacillales</taxon>
        <taxon>Lactobacillaceae</taxon>
        <taxon>Levilactobacillus</taxon>
    </lineage>
</organism>
<comment type="subunit">
    <text evidence="3 15">Tetramer of two alpha and two beta subunits.</text>
</comment>
<dbReference type="PANTHER" id="PTHR10947:SF0">
    <property type="entry name" value="PHENYLALANINE--TRNA LIGASE BETA SUBUNIT"/>
    <property type="match status" value="1"/>
</dbReference>
<evidence type="ECO:0000256" key="16">
    <source>
        <dbReference type="PROSITE-ProRule" id="PRU00209"/>
    </source>
</evidence>
<keyword evidence="21" id="KW-1185">Reference proteome</keyword>
<dbReference type="InterPro" id="IPR004532">
    <property type="entry name" value="Phe-tRNA-ligase_IIc_bsu_bact"/>
</dbReference>
<evidence type="ECO:0000256" key="4">
    <source>
        <dbReference type="ARBA" id="ARBA00022490"/>
    </source>
</evidence>
<keyword evidence="6 15" id="KW-0436">Ligase</keyword>
<dbReference type="FunFam" id="2.40.50.140:FF:000045">
    <property type="entry name" value="Phenylalanine--tRNA ligase beta subunit"/>
    <property type="match status" value="1"/>
</dbReference>
<name>A0A2V1N191_9LACO</name>
<dbReference type="NCBIfam" id="NF045760">
    <property type="entry name" value="YtpR"/>
    <property type="match status" value="1"/>
</dbReference>
<keyword evidence="12 15" id="KW-0648">Protein biosynthesis</keyword>
<sequence>MKIPYKWLKEYLDLDVSAAELGEKIERTAVEVDSVASPSAGMKKVVVGEIVAMEPHPDSDHLNICQVNIGEAEPTQIVCGAPNAQVGKKVIAALSGARIADNIKIKKSKMRGVQSNGMLCALQEIGFPESVVPKEYVDGIYFLPDDAVPGASVFPYLGMDDDLIDIDVTPNRGDMLSVYGTTYELAAIYDQTPRLNHPDVPENTDQKAADLITANVDKDLAAIYKLRVVQNIEIKPSPMWMQIKLWDAGIRPINNVVDATNYIMLKYGQPLHAFDLDKFHGKQVNVRLAQPNETLTTLDGNDHETNPNDIVIASEDAPIMFAGVMGGLNTEIDDTTKNVVIEAAVFDPIRVRKTAQRQNLHTDASQRFERGVNHGGVQEALDAAAQLMHDQANGQVAQGTVTGSDQDVQPVLVDITIDRINKVLGTELSVAEVTSIFTRLGFGVEEHAGLYSVSIPSRRWDITIDADLIEEVARIYGYDNLPTTLPTGQMTLGVLSPAQRQIRATRTSLEAAGLNQAISYSLTTEKKAAQFALQPTALTKLAWPMSSDHAFLRTSLISGLLDDVAYNEARKVKNVALYEQGRVFYREDDQIRPTEEEHVAGVLTGTLNDSTWNDHEAKVDFYQMKGIVEHLLRDLAVVGPVEFEATADYPDMHPGRTAAIFVHGHRVGFVGQVHPRVEKQWKISETYTFEMNLQMLIDMQKSDDQYNPISKYPAITRDIAMLVDANVTNQQVLEVIKKRGGAHLTQVKLFDVYTGSKLPADKKSLAYTLTYQDKTKTLVDEDVTKAFEKVEKFLESELDAEIR</sequence>
<dbReference type="GO" id="GO:0140096">
    <property type="term" value="F:catalytic activity, acting on a protein"/>
    <property type="evidence" value="ECO:0007669"/>
    <property type="project" value="UniProtKB-ARBA"/>
</dbReference>
<dbReference type="InterPro" id="IPR012340">
    <property type="entry name" value="NA-bd_OB-fold"/>
</dbReference>
<dbReference type="RefSeq" id="WP_109249720.1">
    <property type="nucleotide sequence ID" value="NZ_QCXQ01000001.1"/>
</dbReference>
<dbReference type="Pfam" id="PF03483">
    <property type="entry name" value="B3_4"/>
    <property type="match status" value="1"/>
</dbReference>
<dbReference type="EC" id="6.1.1.20" evidence="15"/>
<evidence type="ECO:0000256" key="10">
    <source>
        <dbReference type="ARBA" id="ARBA00022842"/>
    </source>
</evidence>
<comment type="cofactor">
    <cofactor evidence="15">
        <name>Mg(2+)</name>
        <dbReference type="ChEBI" id="CHEBI:18420"/>
    </cofactor>
    <text evidence="15">Binds 2 magnesium ions per tetramer.</text>
</comment>
<dbReference type="PROSITE" id="PS51447">
    <property type="entry name" value="FDX_ACB"/>
    <property type="match status" value="1"/>
</dbReference>
<keyword evidence="13 15" id="KW-0030">Aminoacyl-tRNA synthetase</keyword>
<evidence type="ECO:0000259" key="17">
    <source>
        <dbReference type="PROSITE" id="PS50886"/>
    </source>
</evidence>
<dbReference type="GO" id="GO:0000287">
    <property type="term" value="F:magnesium ion binding"/>
    <property type="evidence" value="ECO:0007669"/>
    <property type="project" value="UniProtKB-UniRule"/>
</dbReference>
<evidence type="ECO:0000256" key="13">
    <source>
        <dbReference type="ARBA" id="ARBA00023146"/>
    </source>
</evidence>
<gene>
    <name evidence="15" type="primary">pheT</name>
    <name evidence="20" type="ORF">DCM90_02205</name>
</gene>
<dbReference type="FunFam" id="3.30.930.10:FF:000022">
    <property type="entry name" value="Phenylalanine--tRNA ligase beta subunit"/>
    <property type="match status" value="1"/>
</dbReference>
<evidence type="ECO:0000313" key="20">
    <source>
        <dbReference type="EMBL" id="PWG01007.1"/>
    </source>
</evidence>
<evidence type="ECO:0000256" key="15">
    <source>
        <dbReference type="HAMAP-Rule" id="MF_00283"/>
    </source>
</evidence>
<dbReference type="InterPro" id="IPR045864">
    <property type="entry name" value="aa-tRNA-synth_II/BPL/LPL"/>
</dbReference>
<keyword evidence="10 15" id="KW-0460">Magnesium</keyword>
<dbReference type="SMART" id="SM00874">
    <property type="entry name" value="B5"/>
    <property type="match status" value="1"/>
</dbReference>
<feature type="domain" description="FDX-ACB" evidence="18">
    <location>
        <begin position="710"/>
        <end position="803"/>
    </location>
</feature>
<dbReference type="SUPFAM" id="SSF46955">
    <property type="entry name" value="Putative DNA-binding domain"/>
    <property type="match status" value="1"/>
</dbReference>
<comment type="similarity">
    <text evidence="2 15">Belongs to the phenylalanyl-tRNA synthetase beta subunit family. Type 1 subfamily.</text>
</comment>
<evidence type="ECO:0000313" key="21">
    <source>
        <dbReference type="Proteomes" id="UP000245080"/>
    </source>
</evidence>
<evidence type="ECO:0000256" key="3">
    <source>
        <dbReference type="ARBA" id="ARBA00011209"/>
    </source>
</evidence>
<dbReference type="FunFam" id="3.30.56.10:FF:000002">
    <property type="entry name" value="Phenylalanine--tRNA ligase beta subunit"/>
    <property type="match status" value="1"/>
</dbReference>
<evidence type="ECO:0000256" key="12">
    <source>
        <dbReference type="ARBA" id="ARBA00022917"/>
    </source>
</evidence>
<dbReference type="FunFam" id="3.30.70.380:FF:000001">
    <property type="entry name" value="Phenylalanine--tRNA ligase beta subunit"/>
    <property type="match status" value="1"/>
</dbReference>
<dbReference type="GO" id="GO:0006432">
    <property type="term" value="P:phenylalanyl-tRNA aminoacylation"/>
    <property type="evidence" value="ECO:0007669"/>
    <property type="project" value="UniProtKB-UniRule"/>
</dbReference>
<feature type="domain" description="TRNA-binding" evidence="17">
    <location>
        <begin position="39"/>
        <end position="154"/>
    </location>
</feature>
<reference evidence="20 21" key="1">
    <citation type="journal article" date="2018" name="Int. J. Syst. Evol. Microbiol.">
        <title>Lactobacillus bambusae sp. nov., isolated from a traditional fermented Ma-bamboo shoots of Taiwan.</title>
        <authorList>
            <person name="Wang L.-T."/>
        </authorList>
    </citation>
    <scope>NUCLEOTIDE SEQUENCE [LARGE SCALE GENOMIC DNA]</scope>
    <source>
        <strain evidence="20 21">BS-W1</strain>
    </source>
</reference>
<keyword evidence="4 15" id="KW-0963">Cytoplasm</keyword>
<keyword evidence="11 16" id="KW-0694">RNA-binding</keyword>
<dbReference type="InterPro" id="IPR002547">
    <property type="entry name" value="tRNA-bd_dom"/>
</dbReference>
<keyword evidence="8 15" id="KW-0547">Nucleotide-binding</keyword>
<dbReference type="Pfam" id="PF17759">
    <property type="entry name" value="tRNA_synthFbeta"/>
    <property type="match status" value="1"/>
</dbReference>
<dbReference type="CDD" id="cd02796">
    <property type="entry name" value="tRNA_bind_bactPheRS"/>
    <property type="match status" value="1"/>
</dbReference>
<evidence type="ECO:0000259" key="18">
    <source>
        <dbReference type="PROSITE" id="PS51447"/>
    </source>
</evidence>
<dbReference type="Gene3D" id="3.30.930.10">
    <property type="entry name" value="Bira Bifunctional Protein, Domain 2"/>
    <property type="match status" value="1"/>
</dbReference>
<dbReference type="GO" id="GO:0004826">
    <property type="term" value="F:phenylalanine-tRNA ligase activity"/>
    <property type="evidence" value="ECO:0007669"/>
    <property type="project" value="UniProtKB-UniRule"/>
</dbReference>
<dbReference type="AlphaFoldDB" id="A0A2V1N191"/>
<dbReference type="SUPFAM" id="SSF55681">
    <property type="entry name" value="Class II aaRS and biotin synthetases"/>
    <property type="match status" value="1"/>
</dbReference>
<evidence type="ECO:0000259" key="19">
    <source>
        <dbReference type="PROSITE" id="PS51483"/>
    </source>
</evidence>
<dbReference type="PROSITE" id="PS50886">
    <property type="entry name" value="TRBD"/>
    <property type="match status" value="1"/>
</dbReference>
<evidence type="ECO:0000256" key="5">
    <source>
        <dbReference type="ARBA" id="ARBA00022555"/>
    </source>
</evidence>
<comment type="caution">
    <text evidence="20">The sequence shown here is derived from an EMBL/GenBank/DDBJ whole genome shotgun (WGS) entry which is preliminary data.</text>
</comment>
<dbReference type="SMART" id="SM00873">
    <property type="entry name" value="B3_4"/>
    <property type="match status" value="1"/>
</dbReference>
<dbReference type="SUPFAM" id="SSF56037">
    <property type="entry name" value="PheT/TilS domain"/>
    <property type="match status" value="1"/>
</dbReference>
<dbReference type="InterPro" id="IPR005121">
    <property type="entry name" value="Fdx_antiC-bd"/>
</dbReference>
<dbReference type="PANTHER" id="PTHR10947">
    <property type="entry name" value="PHENYLALANYL-TRNA SYNTHETASE BETA CHAIN AND LEUCINE-RICH REPEAT-CONTAINING PROTEIN 47"/>
    <property type="match status" value="1"/>
</dbReference>
<dbReference type="SUPFAM" id="SSF50249">
    <property type="entry name" value="Nucleic acid-binding proteins"/>
    <property type="match status" value="1"/>
</dbReference>
<feature type="domain" description="B5" evidence="19">
    <location>
        <begin position="408"/>
        <end position="483"/>
    </location>
</feature>
<evidence type="ECO:0000256" key="7">
    <source>
        <dbReference type="ARBA" id="ARBA00022723"/>
    </source>
</evidence>
<proteinExistence type="inferred from homology"/>
<dbReference type="OrthoDB" id="9805455at2"/>
<dbReference type="Gene3D" id="2.40.50.140">
    <property type="entry name" value="Nucleic acid-binding proteins"/>
    <property type="match status" value="1"/>
</dbReference>
<dbReference type="HAMAP" id="MF_00283">
    <property type="entry name" value="Phe_tRNA_synth_beta1"/>
    <property type="match status" value="1"/>
</dbReference>
<dbReference type="GO" id="GO:0005524">
    <property type="term" value="F:ATP binding"/>
    <property type="evidence" value="ECO:0007669"/>
    <property type="project" value="UniProtKB-UniRule"/>
</dbReference>
<evidence type="ECO:0000256" key="2">
    <source>
        <dbReference type="ARBA" id="ARBA00008653"/>
    </source>
</evidence>
<dbReference type="Gene3D" id="3.30.56.10">
    <property type="match status" value="2"/>
</dbReference>
<keyword evidence="5 16" id="KW-0820">tRNA-binding</keyword>
<dbReference type="InterPro" id="IPR005146">
    <property type="entry name" value="B3/B4_tRNA-bd"/>
</dbReference>
<evidence type="ECO:0000256" key="9">
    <source>
        <dbReference type="ARBA" id="ARBA00022840"/>
    </source>
</evidence>
<dbReference type="SMART" id="SM00896">
    <property type="entry name" value="FDX-ACB"/>
    <property type="match status" value="1"/>
</dbReference>
<feature type="binding site" evidence="15">
    <location>
        <position position="461"/>
    </location>
    <ligand>
        <name>Mg(2+)</name>
        <dbReference type="ChEBI" id="CHEBI:18420"/>
        <note>shared with alpha subunit</note>
    </ligand>
</feature>
<dbReference type="InterPro" id="IPR036690">
    <property type="entry name" value="Fdx_antiC-bd_sf"/>
</dbReference>
<dbReference type="Pfam" id="PF03147">
    <property type="entry name" value="FDX-ACB"/>
    <property type="match status" value="1"/>
</dbReference>
<comment type="catalytic activity">
    <reaction evidence="14 15">
        <text>tRNA(Phe) + L-phenylalanine + ATP = L-phenylalanyl-tRNA(Phe) + AMP + diphosphate + H(+)</text>
        <dbReference type="Rhea" id="RHEA:19413"/>
        <dbReference type="Rhea" id="RHEA-COMP:9668"/>
        <dbReference type="Rhea" id="RHEA-COMP:9699"/>
        <dbReference type="ChEBI" id="CHEBI:15378"/>
        <dbReference type="ChEBI" id="CHEBI:30616"/>
        <dbReference type="ChEBI" id="CHEBI:33019"/>
        <dbReference type="ChEBI" id="CHEBI:58095"/>
        <dbReference type="ChEBI" id="CHEBI:78442"/>
        <dbReference type="ChEBI" id="CHEBI:78531"/>
        <dbReference type="ChEBI" id="CHEBI:456215"/>
        <dbReference type="EC" id="6.1.1.20"/>
    </reaction>
</comment>
<dbReference type="EMBL" id="QCXQ01000001">
    <property type="protein sequence ID" value="PWG01007.1"/>
    <property type="molecule type" value="Genomic_DNA"/>
</dbReference>
<dbReference type="GO" id="GO:0000049">
    <property type="term" value="F:tRNA binding"/>
    <property type="evidence" value="ECO:0007669"/>
    <property type="project" value="UniProtKB-UniRule"/>
</dbReference>
<dbReference type="InterPro" id="IPR033714">
    <property type="entry name" value="tRNA_bind_bactPheRS"/>
</dbReference>
<dbReference type="InterPro" id="IPR020825">
    <property type="entry name" value="Phe-tRNA_synthase-like_B3/B4"/>
</dbReference>
<evidence type="ECO:0000256" key="8">
    <source>
        <dbReference type="ARBA" id="ARBA00022741"/>
    </source>
</evidence>
<dbReference type="Gene3D" id="3.30.70.380">
    <property type="entry name" value="Ferrodoxin-fold anticodon-binding domain"/>
    <property type="match status" value="1"/>
</dbReference>
<dbReference type="Pfam" id="PF01588">
    <property type="entry name" value="tRNA_bind"/>
    <property type="match status" value="1"/>
</dbReference>
<keyword evidence="7 15" id="KW-0479">Metal-binding</keyword>
<dbReference type="InterPro" id="IPR041616">
    <property type="entry name" value="PheRS_beta_core"/>
</dbReference>
<dbReference type="GO" id="GO:0016740">
    <property type="term" value="F:transferase activity"/>
    <property type="evidence" value="ECO:0007669"/>
    <property type="project" value="UniProtKB-ARBA"/>
</dbReference>
<dbReference type="Pfam" id="PF03484">
    <property type="entry name" value="B5"/>
    <property type="match status" value="1"/>
</dbReference>
<dbReference type="NCBIfam" id="TIGR00472">
    <property type="entry name" value="pheT_bact"/>
    <property type="match status" value="1"/>
</dbReference>
<keyword evidence="9 15" id="KW-0067">ATP-binding</keyword>
<dbReference type="PROSITE" id="PS51483">
    <property type="entry name" value="B5"/>
    <property type="match status" value="1"/>
</dbReference>
<dbReference type="InterPro" id="IPR005147">
    <property type="entry name" value="tRNA_synthase_B5-dom"/>
</dbReference>
<accession>A0A2V1N191</accession>
<feature type="binding site" evidence="15">
    <location>
        <position position="467"/>
    </location>
    <ligand>
        <name>Mg(2+)</name>
        <dbReference type="ChEBI" id="CHEBI:18420"/>
        <note>shared with alpha subunit</note>
    </ligand>
</feature>
<protein>
    <recommendedName>
        <fullName evidence="15">Phenylalanine--tRNA ligase beta subunit</fullName>
        <ecNumber evidence="15">6.1.1.20</ecNumber>
    </recommendedName>
    <alternativeName>
        <fullName evidence="15">Phenylalanyl-tRNA synthetase beta subunit</fullName>
        <shortName evidence="15">PheRS</shortName>
    </alternativeName>
</protein>
<evidence type="ECO:0000256" key="11">
    <source>
        <dbReference type="ARBA" id="ARBA00022884"/>
    </source>
</evidence>
<dbReference type="InterPro" id="IPR009061">
    <property type="entry name" value="DNA-bd_dom_put_sf"/>
</dbReference>
<evidence type="ECO:0000256" key="1">
    <source>
        <dbReference type="ARBA" id="ARBA00004496"/>
    </source>
</evidence>
<dbReference type="Proteomes" id="UP000245080">
    <property type="component" value="Unassembled WGS sequence"/>
</dbReference>
<dbReference type="InterPro" id="IPR045060">
    <property type="entry name" value="Phe-tRNA-ligase_IIc_bsu"/>
</dbReference>